<reference evidence="19 20" key="1">
    <citation type="submission" date="2020-08" db="EMBL/GenBank/DDBJ databases">
        <title>Genomic Encyclopedia of Type Strains, Phase IV (KMG-V): Genome sequencing to study the core and pangenomes of soil and plant-associated prokaryotes.</title>
        <authorList>
            <person name="Whitman W."/>
        </authorList>
    </citation>
    <scope>NUCLEOTIDE SEQUENCE [LARGE SCALE GENOMIC DNA]</scope>
    <source>
        <strain evidence="19 20">SLV-2362</strain>
    </source>
</reference>
<dbReference type="InterPro" id="IPR000531">
    <property type="entry name" value="Beta-barrel_TonB"/>
</dbReference>
<organism evidence="19 20">
    <name type="scientific">Cupriavidus alkaliphilus</name>
    <dbReference type="NCBI Taxonomy" id="942866"/>
    <lineage>
        <taxon>Bacteria</taxon>
        <taxon>Pseudomonadati</taxon>
        <taxon>Pseudomonadota</taxon>
        <taxon>Betaproteobacteria</taxon>
        <taxon>Burkholderiales</taxon>
        <taxon>Burkholderiaceae</taxon>
        <taxon>Cupriavidus</taxon>
    </lineage>
</organism>
<dbReference type="PROSITE" id="PS52016">
    <property type="entry name" value="TONB_DEPENDENT_REC_3"/>
    <property type="match status" value="1"/>
</dbReference>
<dbReference type="InterPro" id="IPR039426">
    <property type="entry name" value="TonB-dep_rcpt-like"/>
</dbReference>
<dbReference type="CDD" id="cd01347">
    <property type="entry name" value="ligand_gated_channel"/>
    <property type="match status" value="1"/>
</dbReference>
<keyword evidence="10 16" id="KW-0798">TonB box</keyword>
<dbReference type="InterPro" id="IPR036942">
    <property type="entry name" value="Beta-barrel_TonB_sf"/>
</dbReference>
<keyword evidence="5" id="KW-0410">Iron transport</keyword>
<keyword evidence="4 14" id="KW-1134">Transmembrane beta strand</keyword>
<dbReference type="Gene3D" id="2.170.130.10">
    <property type="entry name" value="TonB-dependent receptor, plug domain"/>
    <property type="match status" value="1"/>
</dbReference>
<evidence type="ECO:0000256" key="2">
    <source>
        <dbReference type="ARBA" id="ARBA00009810"/>
    </source>
</evidence>
<dbReference type="AlphaFoldDB" id="A0A7W4VEJ2"/>
<dbReference type="InterPro" id="IPR010105">
    <property type="entry name" value="TonB_sidphr_rcpt"/>
</dbReference>
<proteinExistence type="inferred from homology"/>
<accession>A0A7W4VEJ2</accession>
<dbReference type="PANTHER" id="PTHR32552:SF82">
    <property type="entry name" value="FCUA PROTEIN"/>
    <property type="match status" value="1"/>
</dbReference>
<dbReference type="NCBIfam" id="TIGR01783">
    <property type="entry name" value="TonB-siderophor"/>
    <property type="match status" value="1"/>
</dbReference>
<dbReference type="Proteomes" id="UP000578036">
    <property type="component" value="Unassembled WGS sequence"/>
</dbReference>
<feature type="domain" description="TonB-dependent receptor plug" evidence="18">
    <location>
        <begin position="97"/>
        <end position="199"/>
    </location>
</feature>
<sequence>MPANDLQPALPALSPMTAALRSALFCLAVGATGASPALRAQTATAEPQAATTATTAATLPAVTVTAAAEPSGELPQPYAGGQTARGGRLGLLGNRDVMDTPFATTNYTAQRLEDQQAVTLAEVLGSDPSTRFTGQIGGVTDSFMIRGFPINEGNLSEVAFDGVYGVSPNYHLFTEYIERVEVLKGPAAMLYGMSPNSGVGGVVNLVPKRAGATDLTRFTLDYTSDAQVGGAVDLSRRFGEGKEWGIRFNGLHRQGPTPLDHQKSRAEVAALSLDYRGERLRASLDLIEQYQWTDAPTRPFLVASGVQVPAAPDGRRNVSQPWGWWKSNDISTLLRVEYDVADNVTVFADAGGTRSDVARLSDQTPTILNAAGDTSSAMQRWRFQINRSSFDTGVRAKFDTGPVRHALALQANLYSDRIANANVSGTPVQSNIYAPVARPEQSIAAPRFVPKVSDSTLSGVALIDTLSAMDDRVALTLGLRYQNVESNNYVAATGAKSAAYEESAVTPLAGIVFKPWRNVSLYANYVEGLSKGDIAPATASNAGQVFAPYKTKQQEVGVKIDSGALIATLAAFRMTKPSGQLYGTAYAVDSEQRNQGLELTVSGEVLKRVRLLGGVTLLDAELTKTNSAATQGNRPVGVPNVMANLGAEWDLPWLQGLTLTGAVNYTGKAYVNQANTQSVPAWTTFDFGARYRTRVAGKATTFRASVINAFDRRYWSGVASFGTVSLGAPRTVLASMTVDF</sequence>
<gene>
    <name evidence="19" type="ORF">FHX61_004163</name>
</gene>
<keyword evidence="11 14" id="KW-0472">Membrane</keyword>
<evidence type="ECO:0000256" key="6">
    <source>
        <dbReference type="ARBA" id="ARBA00022692"/>
    </source>
</evidence>
<keyword evidence="20" id="KW-1185">Reference proteome</keyword>
<dbReference type="RefSeq" id="WP_260154438.1">
    <property type="nucleotide sequence ID" value="NZ_JACHWF010000005.1"/>
</dbReference>
<evidence type="ECO:0000256" key="16">
    <source>
        <dbReference type="RuleBase" id="RU003357"/>
    </source>
</evidence>
<evidence type="ECO:0000256" key="7">
    <source>
        <dbReference type="ARBA" id="ARBA00022729"/>
    </source>
</evidence>
<evidence type="ECO:0000313" key="19">
    <source>
        <dbReference type="EMBL" id="MBB3009490.1"/>
    </source>
</evidence>
<dbReference type="EMBL" id="JACHWF010000005">
    <property type="protein sequence ID" value="MBB3009490.1"/>
    <property type="molecule type" value="Genomic_DNA"/>
</dbReference>
<keyword evidence="12 19" id="KW-0675">Receptor</keyword>
<comment type="similarity">
    <text evidence="2 14 16">Belongs to the TonB-dependent receptor family.</text>
</comment>
<feature type="short sequence motif" description="TonB C-terminal box" evidence="15">
    <location>
        <begin position="723"/>
        <end position="740"/>
    </location>
</feature>
<dbReference type="SUPFAM" id="SSF56935">
    <property type="entry name" value="Porins"/>
    <property type="match status" value="1"/>
</dbReference>
<dbReference type="Pfam" id="PF00593">
    <property type="entry name" value="TonB_dep_Rec_b-barrel"/>
    <property type="match status" value="1"/>
</dbReference>
<keyword evidence="3 14" id="KW-0813">Transport</keyword>
<dbReference type="GO" id="GO:0038023">
    <property type="term" value="F:signaling receptor activity"/>
    <property type="evidence" value="ECO:0007669"/>
    <property type="project" value="InterPro"/>
</dbReference>
<dbReference type="GO" id="GO:0015891">
    <property type="term" value="P:siderophore transport"/>
    <property type="evidence" value="ECO:0007669"/>
    <property type="project" value="InterPro"/>
</dbReference>
<evidence type="ECO:0000256" key="12">
    <source>
        <dbReference type="ARBA" id="ARBA00023170"/>
    </source>
</evidence>
<dbReference type="InterPro" id="IPR037066">
    <property type="entry name" value="Plug_dom_sf"/>
</dbReference>
<dbReference type="GO" id="GO:0009279">
    <property type="term" value="C:cell outer membrane"/>
    <property type="evidence" value="ECO:0007669"/>
    <property type="project" value="UniProtKB-SubCell"/>
</dbReference>
<evidence type="ECO:0000256" key="10">
    <source>
        <dbReference type="ARBA" id="ARBA00023077"/>
    </source>
</evidence>
<evidence type="ECO:0000256" key="4">
    <source>
        <dbReference type="ARBA" id="ARBA00022452"/>
    </source>
</evidence>
<dbReference type="InterPro" id="IPR010917">
    <property type="entry name" value="TonB_rcpt_CS"/>
</dbReference>
<dbReference type="Gene3D" id="2.40.170.20">
    <property type="entry name" value="TonB-dependent receptor, beta-barrel domain"/>
    <property type="match status" value="1"/>
</dbReference>
<evidence type="ECO:0000256" key="15">
    <source>
        <dbReference type="PROSITE-ProRule" id="PRU10144"/>
    </source>
</evidence>
<keyword evidence="6 14" id="KW-0812">Transmembrane</keyword>
<keyword evidence="8" id="KW-0408">Iron</keyword>
<feature type="domain" description="TonB-dependent receptor-like beta-barrel" evidence="17">
    <location>
        <begin position="288"/>
        <end position="708"/>
    </location>
</feature>
<keyword evidence="13 14" id="KW-0998">Cell outer membrane</keyword>
<evidence type="ECO:0000256" key="13">
    <source>
        <dbReference type="ARBA" id="ARBA00023237"/>
    </source>
</evidence>
<dbReference type="PANTHER" id="PTHR32552">
    <property type="entry name" value="FERRICHROME IRON RECEPTOR-RELATED"/>
    <property type="match status" value="1"/>
</dbReference>
<dbReference type="PROSITE" id="PS01156">
    <property type="entry name" value="TONB_DEPENDENT_REC_2"/>
    <property type="match status" value="1"/>
</dbReference>
<comment type="caution">
    <text evidence="19">The sequence shown here is derived from an EMBL/GenBank/DDBJ whole genome shotgun (WGS) entry which is preliminary data.</text>
</comment>
<evidence type="ECO:0000256" key="3">
    <source>
        <dbReference type="ARBA" id="ARBA00022448"/>
    </source>
</evidence>
<evidence type="ECO:0000313" key="20">
    <source>
        <dbReference type="Proteomes" id="UP000578036"/>
    </source>
</evidence>
<name>A0A7W4VEJ2_9BURK</name>
<dbReference type="InterPro" id="IPR012910">
    <property type="entry name" value="Plug_dom"/>
</dbReference>
<evidence type="ECO:0000256" key="1">
    <source>
        <dbReference type="ARBA" id="ARBA00004571"/>
    </source>
</evidence>
<dbReference type="GO" id="GO:0015344">
    <property type="term" value="F:siderophore uptake transmembrane transporter activity"/>
    <property type="evidence" value="ECO:0007669"/>
    <property type="project" value="TreeGrafter"/>
</dbReference>
<evidence type="ECO:0000256" key="8">
    <source>
        <dbReference type="ARBA" id="ARBA00023004"/>
    </source>
</evidence>
<evidence type="ECO:0000256" key="14">
    <source>
        <dbReference type="PROSITE-ProRule" id="PRU01360"/>
    </source>
</evidence>
<keyword evidence="9" id="KW-0406">Ion transport</keyword>
<dbReference type="Pfam" id="PF07715">
    <property type="entry name" value="Plug"/>
    <property type="match status" value="1"/>
</dbReference>
<evidence type="ECO:0000259" key="18">
    <source>
        <dbReference type="Pfam" id="PF07715"/>
    </source>
</evidence>
<keyword evidence="7" id="KW-0732">Signal</keyword>
<evidence type="ECO:0000256" key="11">
    <source>
        <dbReference type="ARBA" id="ARBA00023136"/>
    </source>
</evidence>
<evidence type="ECO:0000256" key="9">
    <source>
        <dbReference type="ARBA" id="ARBA00023065"/>
    </source>
</evidence>
<evidence type="ECO:0000256" key="5">
    <source>
        <dbReference type="ARBA" id="ARBA00022496"/>
    </source>
</evidence>
<comment type="subcellular location">
    <subcellularLocation>
        <location evidence="1 14">Cell outer membrane</location>
        <topology evidence="1 14">Multi-pass membrane protein</topology>
    </subcellularLocation>
</comment>
<protein>
    <submittedName>
        <fullName evidence="19">Iron complex outermembrane receptor protein</fullName>
    </submittedName>
</protein>
<evidence type="ECO:0000259" key="17">
    <source>
        <dbReference type="Pfam" id="PF00593"/>
    </source>
</evidence>